<dbReference type="Gene3D" id="2.170.150.70">
    <property type="match status" value="1"/>
</dbReference>
<dbReference type="KEGG" id="tun:J9260_01190"/>
<dbReference type="GO" id="GO:0016846">
    <property type="term" value="F:carbon-sulfur lyase activity"/>
    <property type="evidence" value="ECO:0007669"/>
    <property type="project" value="InterPro"/>
</dbReference>
<dbReference type="EMBL" id="CP072793">
    <property type="protein sequence ID" value="QTR53734.1"/>
    <property type="molecule type" value="Genomic_DNA"/>
</dbReference>
<dbReference type="SUPFAM" id="SSF51316">
    <property type="entry name" value="Mss4-like"/>
    <property type="match status" value="1"/>
</dbReference>
<dbReference type="AlphaFoldDB" id="A0A975IHI2"/>
<evidence type="ECO:0000256" key="2">
    <source>
        <dbReference type="ARBA" id="ARBA00022723"/>
    </source>
</evidence>
<dbReference type="InterPro" id="IPR006913">
    <property type="entry name" value="CENP-V/GFA"/>
</dbReference>
<keyword evidence="6" id="KW-1185">Reference proteome</keyword>
<reference evidence="5" key="1">
    <citation type="submission" date="2021-04" db="EMBL/GenBank/DDBJ databases">
        <title>Genomics, taxonomy and metabolism of representatives of sulfur bacteria of the genus Thiothrix: Thiothrix fructosivorans QT, Thiothrix unzii A1T and three new species, Thiothrix subterranea sp. nov., Thiothrix litoralis sp. nov. and 'Candidatus Thiothrix anitrata' sp. nov.</title>
        <authorList>
            <person name="Ravin N.V."/>
            <person name="Smolyakov D."/>
            <person name="Rudenko T.S."/>
            <person name="Mardanov A.V."/>
            <person name="Beletsky A.V."/>
            <person name="Markov N.D."/>
            <person name="Fomenkov A.I."/>
            <person name="Roberts R.J."/>
            <person name="Karnachuk O.V."/>
            <person name="Novikov A."/>
            <person name="Grabovich M.Y."/>
        </authorList>
    </citation>
    <scope>NUCLEOTIDE SEQUENCE</scope>
    <source>
        <strain evidence="5">A1</strain>
    </source>
</reference>
<sequence>MVMSEQESRIWYGSCHCGQVKFTVITVLDKVVQCNCSICSKKGVLHHRVKPEQFQLLQGQEALQLYQFDTKEAKHWFCRHCGIHPFSNPRAAPDMISINVCCLDDFELDMVKPEVIPFDGRNWEAAVAKLNQQLNF</sequence>
<evidence type="ECO:0000259" key="4">
    <source>
        <dbReference type="PROSITE" id="PS51891"/>
    </source>
</evidence>
<dbReference type="PANTHER" id="PTHR28620:SF1">
    <property type="entry name" value="CENP-V_GFA DOMAIN-CONTAINING PROTEIN"/>
    <property type="match status" value="1"/>
</dbReference>
<dbReference type="Proteomes" id="UP000672009">
    <property type="component" value="Chromosome"/>
</dbReference>
<evidence type="ECO:0000313" key="5">
    <source>
        <dbReference type="EMBL" id="QTR53734.1"/>
    </source>
</evidence>
<proteinExistence type="inferred from homology"/>
<feature type="domain" description="CENP-V/GFA" evidence="4">
    <location>
        <begin position="11"/>
        <end position="124"/>
    </location>
</feature>
<keyword evidence="2" id="KW-0479">Metal-binding</keyword>
<evidence type="ECO:0000256" key="3">
    <source>
        <dbReference type="ARBA" id="ARBA00022833"/>
    </source>
</evidence>
<protein>
    <submittedName>
        <fullName evidence="5">GFA family protein</fullName>
    </submittedName>
</protein>
<comment type="similarity">
    <text evidence="1">Belongs to the Gfa family.</text>
</comment>
<organism evidence="5 6">
    <name type="scientific">Thiothrix unzii</name>
    <dbReference type="NCBI Taxonomy" id="111769"/>
    <lineage>
        <taxon>Bacteria</taxon>
        <taxon>Pseudomonadati</taxon>
        <taxon>Pseudomonadota</taxon>
        <taxon>Gammaproteobacteria</taxon>
        <taxon>Thiotrichales</taxon>
        <taxon>Thiotrichaceae</taxon>
        <taxon>Thiothrix</taxon>
    </lineage>
</organism>
<dbReference type="PROSITE" id="PS51891">
    <property type="entry name" value="CENP_V_GFA"/>
    <property type="match status" value="1"/>
</dbReference>
<dbReference type="GO" id="GO:0046872">
    <property type="term" value="F:metal ion binding"/>
    <property type="evidence" value="ECO:0007669"/>
    <property type="project" value="UniProtKB-KW"/>
</dbReference>
<evidence type="ECO:0000256" key="1">
    <source>
        <dbReference type="ARBA" id="ARBA00005495"/>
    </source>
</evidence>
<dbReference type="InterPro" id="IPR052355">
    <property type="entry name" value="CENP-V-like"/>
</dbReference>
<keyword evidence="3" id="KW-0862">Zinc</keyword>
<accession>A0A975IHI2</accession>
<dbReference type="Pfam" id="PF04828">
    <property type="entry name" value="GFA"/>
    <property type="match status" value="1"/>
</dbReference>
<gene>
    <name evidence="5" type="ORF">J9260_01190</name>
</gene>
<name>A0A975IHI2_9GAMM</name>
<dbReference type="PANTHER" id="PTHR28620">
    <property type="entry name" value="CENTROMERE PROTEIN V"/>
    <property type="match status" value="1"/>
</dbReference>
<evidence type="ECO:0000313" key="6">
    <source>
        <dbReference type="Proteomes" id="UP000672009"/>
    </source>
</evidence>
<dbReference type="InterPro" id="IPR011057">
    <property type="entry name" value="Mss4-like_sf"/>
</dbReference>